<protein>
    <submittedName>
        <fullName evidence="6">MBL fold metallo-hydrolase</fullName>
    </submittedName>
</protein>
<keyword evidence="7" id="KW-1185">Reference proteome</keyword>
<dbReference type="InterPro" id="IPR001279">
    <property type="entry name" value="Metallo-B-lactamas"/>
</dbReference>
<evidence type="ECO:0000256" key="1">
    <source>
        <dbReference type="ARBA" id="ARBA00007749"/>
    </source>
</evidence>
<keyword evidence="2" id="KW-0479">Metal-binding</keyword>
<dbReference type="InterPro" id="IPR036866">
    <property type="entry name" value="RibonucZ/Hydroxyglut_hydro"/>
</dbReference>
<evidence type="ECO:0000313" key="7">
    <source>
        <dbReference type="Proteomes" id="UP000616724"/>
    </source>
</evidence>
<comment type="similarity">
    <text evidence="1">Belongs to the metallo-beta-lactamase superfamily.</text>
</comment>
<feature type="domain" description="Metallo-beta-lactamase" evidence="5">
    <location>
        <begin position="58"/>
        <end position="261"/>
    </location>
</feature>
<keyword evidence="4" id="KW-0862">Zinc</keyword>
<dbReference type="SUPFAM" id="SSF56281">
    <property type="entry name" value="Metallo-hydrolase/oxidoreductase"/>
    <property type="match status" value="1"/>
</dbReference>
<dbReference type="PANTHER" id="PTHR42978">
    <property type="entry name" value="QUORUM-QUENCHING LACTONASE YTNP-RELATED-RELATED"/>
    <property type="match status" value="1"/>
</dbReference>
<evidence type="ECO:0000313" key="6">
    <source>
        <dbReference type="EMBL" id="GIH79250.1"/>
    </source>
</evidence>
<dbReference type="EMBL" id="BOOH01000047">
    <property type="protein sequence ID" value="GIH79250.1"/>
    <property type="molecule type" value="Genomic_DNA"/>
</dbReference>
<dbReference type="GO" id="GO:0046872">
    <property type="term" value="F:metal ion binding"/>
    <property type="evidence" value="ECO:0007669"/>
    <property type="project" value="UniProtKB-KW"/>
</dbReference>
<evidence type="ECO:0000256" key="3">
    <source>
        <dbReference type="ARBA" id="ARBA00022801"/>
    </source>
</evidence>
<gene>
    <name evidence="6" type="ORF">Plo01_56790</name>
</gene>
<dbReference type="AlphaFoldDB" id="A0A8J3W7V2"/>
<name>A0A8J3W7V2_9ACTN</name>
<dbReference type="Gene3D" id="3.60.15.10">
    <property type="entry name" value="Ribonuclease Z/Hydroxyacylglutathione hydrolase-like"/>
    <property type="match status" value="1"/>
</dbReference>
<reference evidence="6 7" key="1">
    <citation type="submission" date="2021-01" db="EMBL/GenBank/DDBJ databases">
        <title>Whole genome shotgun sequence of Planobispora longispora NBRC 13918.</title>
        <authorList>
            <person name="Komaki H."/>
            <person name="Tamura T."/>
        </authorList>
    </citation>
    <scope>NUCLEOTIDE SEQUENCE [LARGE SCALE GENOMIC DNA]</scope>
    <source>
        <strain evidence="6 7">NBRC 13918</strain>
    </source>
</reference>
<dbReference type="CDD" id="cd16277">
    <property type="entry name" value="metallo-hydrolase-like_MBL-fold"/>
    <property type="match status" value="1"/>
</dbReference>
<accession>A0A8J3W7V2</accession>
<proteinExistence type="inferred from homology"/>
<evidence type="ECO:0000256" key="4">
    <source>
        <dbReference type="ARBA" id="ARBA00022833"/>
    </source>
</evidence>
<evidence type="ECO:0000256" key="2">
    <source>
        <dbReference type="ARBA" id="ARBA00022723"/>
    </source>
</evidence>
<sequence>MSLYVPPQPEPVAVGSRTVIPLVDAAGHVLPPERLFPDLPDAELTRLLTAEGTSEPMAVTGFAILGADTTILVDTCLGGGKQGRKGPFPGFTSRWMDTLAEAGIAPDAVDVVVNTHLHHDHVGWNTTDELKPTFPNARYLLAEAEYEHLGTGRLRHADRVRECVTPVAEAGLLHLISGVHEIDDGVRLLPAPGHTPGHLVAEITDSGRTAIIAGDLIHHPLQLLRPDVSSSLCEDPALAAESRHRVLNDLADRTGVLLAAHLTRSGTIHRDGAGFSLRDLP</sequence>
<dbReference type="PANTHER" id="PTHR42978:SF6">
    <property type="entry name" value="QUORUM-QUENCHING LACTONASE YTNP-RELATED"/>
    <property type="match status" value="1"/>
</dbReference>
<dbReference type="GO" id="GO:0016787">
    <property type="term" value="F:hydrolase activity"/>
    <property type="evidence" value="ECO:0007669"/>
    <property type="project" value="UniProtKB-KW"/>
</dbReference>
<organism evidence="6 7">
    <name type="scientific">Planobispora longispora</name>
    <dbReference type="NCBI Taxonomy" id="28887"/>
    <lineage>
        <taxon>Bacteria</taxon>
        <taxon>Bacillati</taxon>
        <taxon>Actinomycetota</taxon>
        <taxon>Actinomycetes</taxon>
        <taxon>Streptosporangiales</taxon>
        <taxon>Streptosporangiaceae</taxon>
        <taxon>Planobispora</taxon>
    </lineage>
</organism>
<dbReference type="RefSeq" id="WP_203893726.1">
    <property type="nucleotide sequence ID" value="NZ_BOOH01000047.1"/>
</dbReference>
<keyword evidence="3" id="KW-0378">Hydrolase</keyword>
<evidence type="ECO:0000259" key="5">
    <source>
        <dbReference type="SMART" id="SM00849"/>
    </source>
</evidence>
<dbReference type="Proteomes" id="UP000616724">
    <property type="component" value="Unassembled WGS sequence"/>
</dbReference>
<dbReference type="InterPro" id="IPR051013">
    <property type="entry name" value="MBL_superfamily_lactonases"/>
</dbReference>
<dbReference type="SMART" id="SM00849">
    <property type="entry name" value="Lactamase_B"/>
    <property type="match status" value="1"/>
</dbReference>
<comment type="caution">
    <text evidence="6">The sequence shown here is derived from an EMBL/GenBank/DDBJ whole genome shotgun (WGS) entry which is preliminary data.</text>
</comment>
<dbReference type="Pfam" id="PF00753">
    <property type="entry name" value="Lactamase_B"/>
    <property type="match status" value="1"/>
</dbReference>